<keyword evidence="5" id="KW-1185">Reference proteome</keyword>
<protein>
    <submittedName>
        <fullName evidence="2">Glycine betaine ABC transporter substrate-binding protein</fullName>
    </submittedName>
    <submittedName>
        <fullName evidence="3">Osmoprotectant transport system substrate-binding protein</fullName>
    </submittedName>
</protein>
<dbReference type="GO" id="GO:0043190">
    <property type="term" value="C:ATP-binding cassette (ABC) transporter complex"/>
    <property type="evidence" value="ECO:0007669"/>
    <property type="project" value="InterPro"/>
</dbReference>
<dbReference type="InterPro" id="IPR007210">
    <property type="entry name" value="ABC_Gly_betaine_transp_sub-bd"/>
</dbReference>
<dbReference type="PROSITE" id="PS51257">
    <property type="entry name" value="PROKAR_LIPOPROTEIN"/>
    <property type="match status" value="1"/>
</dbReference>
<gene>
    <name evidence="2" type="ORF">RD149_01905</name>
    <name evidence="3" type="ORF">SAMN04488548_1342114</name>
</gene>
<evidence type="ECO:0000313" key="4">
    <source>
        <dbReference type="Proteomes" id="UP000183180"/>
    </source>
</evidence>
<evidence type="ECO:0000313" key="5">
    <source>
        <dbReference type="Proteomes" id="UP001265083"/>
    </source>
</evidence>
<dbReference type="EMBL" id="JAVLUS010000001">
    <property type="protein sequence ID" value="MDS1112514.1"/>
    <property type="molecule type" value="Genomic_DNA"/>
</dbReference>
<proteinExistence type="predicted"/>
<name>A0A1H2JHL1_9ACTN</name>
<dbReference type="Proteomes" id="UP001265083">
    <property type="component" value="Unassembled WGS sequence"/>
</dbReference>
<dbReference type="OrthoDB" id="9781705at2"/>
<dbReference type="SUPFAM" id="SSF53850">
    <property type="entry name" value="Periplasmic binding protein-like II"/>
    <property type="match status" value="1"/>
</dbReference>
<dbReference type="CDD" id="cd13611">
    <property type="entry name" value="PBP2_YehZ"/>
    <property type="match status" value="1"/>
</dbReference>
<evidence type="ECO:0000313" key="2">
    <source>
        <dbReference type="EMBL" id="MDS1112514.1"/>
    </source>
</evidence>
<reference evidence="2 5" key="2">
    <citation type="submission" date="2023-08" db="EMBL/GenBank/DDBJ databases">
        <title>Bioegradation of LLDPE and BLDPE plastic by marine bacteria from coast plastic debris.</title>
        <authorList>
            <person name="Rong Z."/>
        </authorList>
    </citation>
    <scope>NUCLEOTIDE SEQUENCE [LARGE SCALE GENOMIC DNA]</scope>
    <source>
        <strain evidence="2 5">Z-2</strain>
    </source>
</reference>
<dbReference type="Proteomes" id="UP000183180">
    <property type="component" value="Unassembled WGS sequence"/>
</dbReference>
<dbReference type="Pfam" id="PF04069">
    <property type="entry name" value="OpuAC"/>
    <property type="match status" value="1"/>
</dbReference>
<reference evidence="3 4" key="1">
    <citation type="submission" date="2016-10" db="EMBL/GenBank/DDBJ databases">
        <authorList>
            <person name="de Groot N.N."/>
        </authorList>
    </citation>
    <scope>NUCLEOTIDE SEQUENCE [LARGE SCALE GENOMIC DNA]</scope>
    <source>
        <strain evidence="3 4">DSM 44215</strain>
    </source>
</reference>
<sequence length="322" mass="34843">MRRIALVALTSVLMMVIAGCGLVSSSGTFREAFLADGSTPLEGTEIRVTSKNFSESVLLGKITATYLAAAGASVKDLTNAPGSMSSRQALLNGDADILWEYTGTAWQTYLGETETISDPNELWQRVRDADRANGAEWLPPAAFNNTYAFAASAPTAERLNVTKMSDIAKLPVSERTFCINDEFLSRADGMIPMLEAYDIPLGTPDGVPKNNVTTMDSGVVYTSTARSEPCNFGMVYSTDGRIKNLDLTVLEDDRKFFLPYSGCVVLSTRLNKEAPQIAELMAPVSAKLTDSVMQELNGRIDIDGEDPADVAYDWLKAEGFIA</sequence>
<dbReference type="GO" id="GO:0022857">
    <property type="term" value="F:transmembrane transporter activity"/>
    <property type="evidence" value="ECO:0007669"/>
    <property type="project" value="InterPro"/>
</dbReference>
<evidence type="ECO:0000313" key="3">
    <source>
        <dbReference type="EMBL" id="SDU55631.1"/>
    </source>
</evidence>
<dbReference type="EMBL" id="FNLM01000034">
    <property type="protein sequence ID" value="SDU55631.1"/>
    <property type="molecule type" value="Genomic_DNA"/>
</dbReference>
<dbReference type="RefSeq" id="WP_074850480.1">
    <property type="nucleotide sequence ID" value="NZ_FNLM01000034.1"/>
</dbReference>
<feature type="domain" description="ABC-type glycine betaine transport system substrate-binding" evidence="1">
    <location>
        <begin position="45"/>
        <end position="316"/>
    </location>
</feature>
<dbReference type="STRING" id="158898.SAMN04488548_1342114"/>
<dbReference type="AlphaFoldDB" id="A0A1H2JHL1"/>
<evidence type="ECO:0000259" key="1">
    <source>
        <dbReference type="Pfam" id="PF04069"/>
    </source>
</evidence>
<accession>A0A1H2JHL1</accession>
<organism evidence="3 4">
    <name type="scientific">Gordonia westfalica</name>
    <dbReference type="NCBI Taxonomy" id="158898"/>
    <lineage>
        <taxon>Bacteria</taxon>
        <taxon>Bacillati</taxon>
        <taxon>Actinomycetota</taxon>
        <taxon>Actinomycetes</taxon>
        <taxon>Mycobacteriales</taxon>
        <taxon>Gordoniaceae</taxon>
        <taxon>Gordonia</taxon>
    </lineage>
</organism>
<dbReference type="Gene3D" id="3.40.190.120">
    <property type="entry name" value="Osmoprotection protein (prox), domain 2"/>
    <property type="match status" value="1"/>
</dbReference>
<dbReference type="Gene3D" id="3.40.190.10">
    <property type="entry name" value="Periplasmic binding protein-like II"/>
    <property type="match status" value="1"/>
</dbReference>